<keyword evidence="2" id="KW-1185">Reference proteome</keyword>
<dbReference type="AlphaFoldDB" id="A0A7R9AIN3"/>
<accession>A0A7R9AIN3</accession>
<protein>
    <submittedName>
        <fullName evidence="1">Uncharacterized protein</fullName>
    </submittedName>
</protein>
<reference evidence="1" key="1">
    <citation type="submission" date="2020-11" db="EMBL/GenBank/DDBJ databases">
        <authorList>
            <person name="Tran Van P."/>
        </authorList>
    </citation>
    <scope>NUCLEOTIDE SEQUENCE</scope>
</reference>
<dbReference type="Proteomes" id="UP000677054">
    <property type="component" value="Unassembled WGS sequence"/>
</dbReference>
<proteinExistence type="predicted"/>
<dbReference type="EMBL" id="CAJPEV010015771">
    <property type="protein sequence ID" value="CAG0907216.1"/>
    <property type="molecule type" value="Genomic_DNA"/>
</dbReference>
<name>A0A7R9AIN3_9CRUS</name>
<sequence>MHRNELAQDMMRFAFVHVLKELEIVRTPETPEKVEYQEGIHFAMQPTNLVVSFRSLH</sequence>
<evidence type="ECO:0000313" key="2">
    <source>
        <dbReference type="Proteomes" id="UP000677054"/>
    </source>
</evidence>
<gene>
    <name evidence="1" type="ORF">DSTB1V02_LOCUS14764</name>
</gene>
<dbReference type="EMBL" id="LR915289">
    <property type="protein sequence ID" value="CAD7255018.1"/>
    <property type="molecule type" value="Genomic_DNA"/>
</dbReference>
<organism evidence="1">
    <name type="scientific">Darwinula stevensoni</name>
    <dbReference type="NCBI Taxonomy" id="69355"/>
    <lineage>
        <taxon>Eukaryota</taxon>
        <taxon>Metazoa</taxon>
        <taxon>Ecdysozoa</taxon>
        <taxon>Arthropoda</taxon>
        <taxon>Crustacea</taxon>
        <taxon>Oligostraca</taxon>
        <taxon>Ostracoda</taxon>
        <taxon>Podocopa</taxon>
        <taxon>Podocopida</taxon>
        <taxon>Darwinulocopina</taxon>
        <taxon>Darwinuloidea</taxon>
        <taxon>Darwinulidae</taxon>
        <taxon>Darwinula</taxon>
    </lineage>
</organism>
<evidence type="ECO:0000313" key="1">
    <source>
        <dbReference type="EMBL" id="CAD7255018.1"/>
    </source>
</evidence>